<reference evidence="2 3" key="1">
    <citation type="submission" date="2006-03" db="EMBL/GenBank/DDBJ databases">
        <title>Complete sequence of chromosome of Nitrobacter hamburgensis X14.</title>
        <authorList>
            <consortium name="US DOE Joint Genome Institute"/>
            <person name="Copeland A."/>
            <person name="Lucas S."/>
            <person name="Lapidus A."/>
            <person name="Barry K."/>
            <person name="Detter J.C."/>
            <person name="Glavina del Rio T."/>
            <person name="Hammon N."/>
            <person name="Israni S."/>
            <person name="Dalin E."/>
            <person name="Tice H."/>
            <person name="Pitluck S."/>
            <person name="Chain P."/>
            <person name="Malfatti S."/>
            <person name="Shin M."/>
            <person name="Vergez L."/>
            <person name="Schmutz J."/>
            <person name="Larimer F."/>
            <person name="Land M."/>
            <person name="Hauser L."/>
            <person name="Kyrpides N."/>
            <person name="Ivanova N."/>
            <person name="Ward B."/>
            <person name="Arp D."/>
            <person name="Klotz M."/>
            <person name="Stein L."/>
            <person name="O'Mullan G."/>
            <person name="Starkenburg S."/>
            <person name="Sayavedra L."/>
            <person name="Poret-Peterson A.T."/>
            <person name="Gentry M.E."/>
            <person name="Bruce D."/>
            <person name="Richardson P."/>
        </authorList>
    </citation>
    <scope>NUCLEOTIDE SEQUENCE [LARGE SCALE GENOMIC DNA]</scope>
    <source>
        <strain evidence="3">DSM 10229 / NCIMB 13809 / X14</strain>
    </source>
</reference>
<keyword evidence="3" id="KW-1185">Reference proteome</keyword>
<evidence type="ECO:0000256" key="1">
    <source>
        <dbReference type="SAM" id="MobiDB-lite"/>
    </source>
</evidence>
<proteinExistence type="predicted"/>
<gene>
    <name evidence="2" type="ordered locus">Nham_0280</name>
</gene>
<dbReference type="EMBL" id="CP000319">
    <property type="protein sequence ID" value="ABE61178.1"/>
    <property type="molecule type" value="Genomic_DNA"/>
</dbReference>
<dbReference type="Proteomes" id="UP000001953">
    <property type="component" value="Chromosome"/>
</dbReference>
<evidence type="ECO:0000313" key="3">
    <source>
        <dbReference type="Proteomes" id="UP000001953"/>
    </source>
</evidence>
<organism evidence="2 3">
    <name type="scientific">Nitrobacter hamburgensis (strain DSM 10229 / NCIMB 13809 / X14)</name>
    <dbReference type="NCBI Taxonomy" id="323097"/>
    <lineage>
        <taxon>Bacteria</taxon>
        <taxon>Pseudomonadati</taxon>
        <taxon>Pseudomonadota</taxon>
        <taxon>Alphaproteobacteria</taxon>
        <taxon>Hyphomicrobiales</taxon>
        <taxon>Nitrobacteraceae</taxon>
        <taxon>Nitrobacter</taxon>
    </lineage>
</organism>
<evidence type="ECO:0000313" key="2">
    <source>
        <dbReference type="EMBL" id="ABE61178.1"/>
    </source>
</evidence>
<name>Q1QRG9_NITHX</name>
<dbReference type="AlphaFoldDB" id="Q1QRG9"/>
<protein>
    <submittedName>
        <fullName evidence="2">Uncharacterized protein</fullName>
    </submittedName>
</protein>
<dbReference type="HOGENOM" id="CLU_2586127_0_0_5"/>
<feature type="region of interest" description="Disordered" evidence="1">
    <location>
        <begin position="1"/>
        <end position="46"/>
    </location>
</feature>
<sequence length="80" mass="8993">MTRRTHRAAGKSPSPYHSPHNTRSPEPEQPGLVRRQHRRADIAPGLAPQHQHFVIVASTRFQLFNARGDAAGRHGDTIKR</sequence>
<dbReference type="KEGG" id="nha:Nham_0280"/>
<accession>Q1QRG9</accession>